<evidence type="ECO:0000259" key="9">
    <source>
        <dbReference type="Pfam" id="PF10988"/>
    </source>
</evidence>
<feature type="compositionally biased region" description="Acidic residues" evidence="6">
    <location>
        <begin position="637"/>
        <end position="668"/>
    </location>
</feature>
<dbReference type="OrthoDB" id="5772680at2"/>
<evidence type="ECO:0000256" key="5">
    <source>
        <dbReference type="ARBA" id="ARBA00023136"/>
    </source>
</evidence>
<feature type="domain" description="PspC-related transmembrane region" evidence="10">
    <location>
        <begin position="339"/>
        <end position="475"/>
    </location>
</feature>
<keyword evidence="13" id="KW-1185">Reference proteome</keyword>
<gene>
    <name evidence="12" type="ORF">BEN48_02490</name>
</gene>
<dbReference type="Proteomes" id="UP000177791">
    <property type="component" value="Unassembled WGS sequence"/>
</dbReference>
<organism evidence="12 13">
    <name type="scientific">Hymenobacter glacialis</name>
    <dbReference type="NCBI Taxonomy" id="1908236"/>
    <lineage>
        <taxon>Bacteria</taxon>
        <taxon>Pseudomonadati</taxon>
        <taxon>Bacteroidota</taxon>
        <taxon>Cytophagia</taxon>
        <taxon>Cytophagales</taxon>
        <taxon>Hymenobacteraceae</taxon>
        <taxon>Hymenobacter</taxon>
    </lineage>
</organism>
<evidence type="ECO:0000313" key="13">
    <source>
        <dbReference type="Proteomes" id="UP000177791"/>
    </source>
</evidence>
<keyword evidence="5 7" id="KW-0472">Membrane</keyword>
<evidence type="ECO:0000259" key="10">
    <source>
        <dbReference type="Pfam" id="PF22571"/>
    </source>
</evidence>
<feature type="domain" description="PspC-related ToastRack" evidence="11">
    <location>
        <begin position="505"/>
        <end position="634"/>
    </location>
</feature>
<evidence type="ECO:0000256" key="3">
    <source>
        <dbReference type="ARBA" id="ARBA00022692"/>
    </source>
</evidence>
<evidence type="ECO:0008006" key="14">
    <source>
        <dbReference type="Google" id="ProtNLM"/>
    </source>
</evidence>
<dbReference type="EMBL" id="MDZC01000068">
    <property type="protein sequence ID" value="OGX84627.1"/>
    <property type="molecule type" value="Genomic_DNA"/>
</dbReference>
<name>A0A1G1T1B7_9BACT</name>
<feature type="domain" description="Phage shock protein PspC N-terminal" evidence="8">
    <location>
        <begin position="244"/>
        <end position="301"/>
    </location>
</feature>
<feature type="domain" description="Putative auto-transporter adhesin head GIN" evidence="9">
    <location>
        <begin position="700"/>
        <end position="886"/>
    </location>
</feature>
<dbReference type="Pfam" id="PF22744">
    <property type="entry name" value="Toast-rack_PspC-Cterm"/>
    <property type="match status" value="1"/>
</dbReference>
<keyword evidence="3 7" id="KW-0812">Transmembrane</keyword>
<feature type="transmembrane region" description="Helical" evidence="7">
    <location>
        <begin position="364"/>
        <end position="392"/>
    </location>
</feature>
<feature type="transmembrane region" description="Helical" evidence="7">
    <location>
        <begin position="275"/>
        <end position="298"/>
    </location>
</feature>
<feature type="transmembrane region" description="Helical" evidence="7">
    <location>
        <begin position="412"/>
        <end position="439"/>
    </location>
</feature>
<feature type="transmembrane region" description="Helical" evidence="7">
    <location>
        <begin position="451"/>
        <end position="469"/>
    </location>
</feature>
<dbReference type="Pfam" id="PF04024">
    <property type="entry name" value="PspC"/>
    <property type="match status" value="2"/>
</dbReference>
<feature type="region of interest" description="Disordered" evidence="6">
    <location>
        <begin position="637"/>
        <end position="676"/>
    </location>
</feature>
<dbReference type="Gene3D" id="2.160.20.120">
    <property type="match status" value="1"/>
</dbReference>
<reference evidence="12 13" key="1">
    <citation type="submission" date="2016-08" db="EMBL/GenBank/DDBJ databases">
        <title>Hymenobacter coccineus sp. nov., Hymenobacter lapidarius sp. nov. and Hymenobacter glacialis sp. nov., isolated from Antarctic soil.</title>
        <authorList>
            <person name="Sedlacek I."/>
            <person name="Kralova S."/>
            <person name="Kyrova K."/>
            <person name="Maslanova I."/>
            <person name="Stankova E."/>
            <person name="Vrbovska V."/>
            <person name="Nemec M."/>
            <person name="Bartak M."/>
            <person name="Svec P."/>
            <person name="Busse H.-J."/>
            <person name="Pantucek R."/>
        </authorList>
    </citation>
    <scope>NUCLEOTIDE SEQUENCE [LARGE SCALE GENOMIC DNA]</scope>
    <source>
        <strain evidence="12 13">CCM 8648</strain>
    </source>
</reference>
<feature type="domain" description="Phage shock protein PspC N-terminal" evidence="8">
    <location>
        <begin position="149"/>
        <end position="224"/>
    </location>
</feature>
<dbReference type="InterPro" id="IPR054319">
    <property type="entry name" value="PspC-rel_ToastRack"/>
</dbReference>
<evidence type="ECO:0000259" key="11">
    <source>
        <dbReference type="Pfam" id="PF22744"/>
    </source>
</evidence>
<evidence type="ECO:0000259" key="8">
    <source>
        <dbReference type="Pfam" id="PF04024"/>
    </source>
</evidence>
<feature type="transmembrane region" description="Helical" evidence="7">
    <location>
        <begin position="179"/>
        <end position="198"/>
    </location>
</feature>
<sequence length="902" mass="97075">MKKNISINLQGIIFHIEEDGYEVLSRYLAEVKAHFANYRGHEDIVADIEGRIAELFAARLSPMQQVIGLDAVEAMMAKMGRVNDFSTDDLDAEDVEVVGASSTSAFGSEGAAFGTEDATSRKAPFGSEGAFETGANASAAAATAATEPKRLYRDMAHRKVAGVAAGIAQYFAINPVWVRLGWIVLVFLLPGVLGGFNFHDGDNHFSFGGWAFLAYIILWIVLPKRYDAPAPAEAMLNQGPLAGRKLFRDTGTAKIAGVSAGLAAYLNIDVTLVRVLLLAGLFAGGFTFILYIILWIVLPEAKTVSDKMRMRGDAVTLEGYDSSLRANEFGQGPAMPNRPVGAFVEDAARGLRPLVDFAGSAIRIVAGVLLTVTGFSLLLALAVVLGAGIGFIPNSEDISLGDAPAHVMLNGIPAWGVIAGFLAFGIPALALFLSGLNLLLRRSLLGRTAGLSMLGIWILSIVGVTMAAAHQSRQYQYQSEVEQLERYPAISAPVIMLDARRVERDWDQRVDVRLAAADSGRAVEVLRLLGSKGPSEDEARRNALASIDYTIRTRGDSSLVFDDHFSFLPNAKYRNQDLALTIRLPRDRTFRLSRRFAENLLDDDNFVNNRRPNDPEQYRYRLRGNKLECIGCADADADAENSDEEEDANADGNSSEEGDVSDSNDDNDNGLKLNYGGAPAFDTDMESYGSGRRTFQQTGFNQVEVVGGYRVVVRKGDTFKVEAGGDESILKSLRVSSSSSKLKIRPRNTSFFGGNWGRKDNKVLILIQMPTIEKLDLAGSVQADLGGFDRQERMAIEQAGASHLRLNGSYGTLKIEQAGACRTTATGIADALDLDAAGACELAAANLQARTVTVDLAGMCKARLHVTQSIRGDAVGASQITYSGNPGSSNVDATGPSSVKRL</sequence>
<keyword evidence="4 7" id="KW-1133">Transmembrane helix</keyword>
<dbReference type="InterPro" id="IPR054321">
    <property type="entry name" value="PspC-rel_TM"/>
</dbReference>
<dbReference type="STRING" id="1908236.BEN48_02490"/>
<dbReference type="Pfam" id="PF22571">
    <property type="entry name" value="LiaI-LiaF-TM_PspC"/>
    <property type="match status" value="1"/>
</dbReference>
<dbReference type="PANTHER" id="PTHR33885">
    <property type="entry name" value="PHAGE SHOCK PROTEIN C"/>
    <property type="match status" value="1"/>
</dbReference>
<comment type="caution">
    <text evidence="12">The sequence shown here is derived from an EMBL/GenBank/DDBJ whole genome shotgun (WGS) entry which is preliminary data.</text>
</comment>
<dbReference type="PANTHER" id="PTHR33885:SF3">
    <property type="entry name" value="PHAGE SHOCK PROTEIN C"/>
    <property type="match status" value="1"/>
</dbReference>
<dbReference type="InterPro" id="IPR021255">
    <property type="entry name" value="DUF2807"/>
</dbReference>
<dbReference type="InterPro" id="IPR007168">
    <property type="entry name" value="Phageshock_PspC_N"/>
</dbReference>
<dbReference type="RefSeq" id="WP_070734706.1">
    <property type="nucleotide sequence ID" value="NZ_MDZC01000068.1"/>
</dbReference>
<dbReference type="AlphaFoldDB" id="A0A1G1T1B7"/>
<evidence type="ECO:0000313" key="12">
    <source>
        <dbReference type="EMBL" id="OGX84627.1"/>
    </source>
</evidence>
<dbReference type="Pfam" id="PF10988">
    <property type="entry name" value="DUF2807"/>
    <property type="match status" value="1"/>
</dbReference>
<evidence type="ECO:0000256" key="7">
    <source>
        <dbReference type="SAM" id="Phobius"/>
    </source>
</evidence>
<keyword evidence="2" id="KW-1003">Cell membrane</keyword>
<dbReference type="GO" id="GO:0005886">
    <property type="term" value="C:plasma membrane"/>
    <property type="evidence" value="ECO:0007669"/>
    <property type="project" value="UniProtKB-SubCell"/>
</dbReference>
<evidence type="ECO:0000256" key="4">
    <source>
        <dbReference type="ARBA" id="ARBA00022989"/>
    </source>
</evidence>
<evidence type="ECO:0000256" key="6">
    <source>
        <dbReference type="SAM" id="MobiDB-lite"/>
    </source>
</evidence>
<proteinExistence type="predicted"/>
<feature type="transmembrane region" description="Helical" evidence="7">
    <location>
        <begin position="205"/>
        <end position="222"/>
    </location>
</feature>
<accession>A0A1G1T1B7</accession>
<evidence type="ECO:0000256" key="1">
    <source>
        <dbReference type="ARBA" id="ARBA00004162"/>
    </source>
</evidence>
<dbReference type="InterPro" id="IPR052027">
    <property type="entry name" value="PspC"/>
</dbReference>
<protein>
    <recommendedName>
        <fullName evidence="14">Phage shock protein PspC N-terminal domain-containing protein</fullName>
    </recommendedName>
</protein>
<comment type="subcellular location">
    <subcellularLocation>
        <location evidence="1">Cell membrane</location>
        <topology evidence="1">Single-pass membrane protein</topology>
    </subcellularLocation>
</comment>
<evidence type="ECO:0000256" key="2">
    <source>
        <dbReference type="ARBA" id="ARBA00022475"/>
    </source>
</evidence>